<dbReference type="GO" id="GO:0035673">
    <property type="term" value="F:oligopeptide transmembrane transporter activity"/>
    <property type="evidence" value="ECO:0007669"/>
    <property type="project" value="InterPro"/>
</dbReference>
<name>A0A232LPV5_9EURO</name>
<dbReference type="InterPro" id="IPR004813">
    <property type="entry name" value="OPT"/>
</dbReference>
<dbReference type="AlphaFoldDB" id="A0A232LPV5"/>
<dbReference type="GO" id="GO:0016020">
    <property type="term" value="C:membrane"/>
    <property type="evidence" value="ECO:0007669"/>
    <property type="project" value="UniProtKB-SubCell"/>
</dbReference>
<reference evidence="8 9" key="1">
    <citation type="journal article" date="2015" name="Environ. Microbiol.">
        <title>Metagenome sequence of Elaphomyces granulatus from sporocarp tissue reveals Ascomycota ectomycorrhizal fingerprints of genome expansion and a Proteobacteria-rich microbiome.</title>
        <authorList>
            <person name="Quandt C.A."/>
            <person name="Kohler A."/>
            <person name="Hesse C.N."/>
            <person name="Sharpton T.J."/>
            <person name="Martin F."/>
            <person name="Spatafora J.W."/>
        </authorList>
    </citation>
    <scope>NUCLEOTIDE SEQUENCE [LARGE SCALE GENOMIC DNA]</scope>
    <source>
        <strain evidence="8 9">OSC145934</strain>
    </source>
</reference>
<comment type="caution">
    <text evidence="8">The sequence shown here is derived from an EMBL/GenBank/DDBJ whole genome shotgun (WGS) entry which is preliminary data.</text>
</comment>
<evidence type="ECO:0000256" key="1">
    <source>
        <dbReference type="ARBA" id="ARBA00004141"/>
    </source>
</evidence>
<feature type="transmembrane region" description="Helical" evidence="7">
    <location>
        <begin position="36"/>
        <end position="55"/>
    </location>
</feature>
<dbReference type="OrthoDB" id="9986677at2759"/>
<dbReference type="Pfam" id="PF03169">
    <property type="entry name" value="OPT"/>
    <property type="match status" value="1"/>
</dbReference>
<keyword evidence="3" id="KW-0813">Transport</keyword>
<comment type="similarity">
    <text evidence="2">Belongs to the oligopeptide OPT transporter family.</text>
</comment>
<proteinExistence type="inferred from homology"/>
<comment type="subcellular location">
    <subcellularLocation>
        <location evidence="1">Membrane</location>
        <topology evidence="1">Multi-pass membrane protein</topology>
    </subcellularLocation>
</comment>
<keyword evidence="5 7" id="KW-1133">Transmembrane helix</keyword>
<keyword evidence="9" id="KW-1185">Reference proteome</keyword>
<protein>
    <submittedName>
        <fullName evidence="8">Uncharacterized protein</fullName>
    </submittedName>
</protein>
<evidence type="ECO:0000313" key="9">
    <source>
        <dbReference type="Proteomes" id="UP000243515"/>
    </source>
</evidence>
<evidence type="ECO:0000256" key="7">
    <source>
        <dbReference type="SAM" id="Phobius"/>
    </source>
</evidence>
<evidence type="ECO:0000256" key="3">
    <source>
        <dbReference type="ARBA" id="ARBA00022448"/>
    </source>
</evidence>
<feature type="transmembrane region" description="Helical" evidence="7">
    <location>
        <begin position="9"/>
        <end position="30"/>
    </location>
</feature>
<dbReference type="Proteomes" id="UP000243515">
    <property type="component" value="Unassembled WGS sequence"/>
</dbReference>
<gene>
    <name evidence="8" type="ORF">Egran_06184</name>
</gene>
<sequence length="110" mass="12862">MAKLETVPIWWYEAISLIMIAMSLGVILGYPTHLSWWAFFVSLVIAAVLFIIGYMQPGRPMAIMLFKSYGYITLSQGLYFSIHKANLYEKIDRSNRGMRRLWRKLAPKWI</sequence>
<evidence type="ECO:0000256" key="5">
    <source>
        <dbReference type="ARBA" id="ARBA00022989"/>
    </source>
</evidence>
<dbReference type="EMBL" id="NPHW01006179">
    <property type="protein sequence ID" value="OXV06048.1"/>
    <property type="molecule type" value="Genomic_DNA"/>
</dbReference>
<organism evidence="8 9">
    <name type="scientific">Elaphomyces granulatus</name>
    <dbReference type="NCBI Taxonomy" id="519963"/>
    <lineage>
        <taxon>Eukaryota</taxon>
        <taxon>Fungi</taxon>
        <taxon>Dikarya</taxon>
        <taxon>Ascomycota</taxon>
        <taxon>Pezizomycotina</taxon>
        <taxon>Eurotiomycetes</taxon>
        <taxon>Eurotiomycetidae</taxon>
        <taxon>Eurotiales</taxon>
        <taxon>Elaphomycetaceae</taxon>
        <taxon>Elaphomyces</taxon>
    </lineage>
</organism>
<evidence type="ECO:0000256" key="2">
    <source>
        <dbReference type="ARBA" id="ARBA00008807"/>
    </source>
</evidence>
<evidence type="ECO:0000256" key="6">
    <source>
        <dbReference type="ARBA" id="ARBA00023136"/>
    </source>
</evidence>
<evidence type="ECO:0000256" key="4">
    <source>
        <dbReference type="ARBA" id="ARBA00022692"/>
    </source>
</evidence>
<evidence type="ECO:0000313" key="8">
    <source>
        <dbReference type="EMBL" id="OXV06048.1"/>
    </source>
</evidence>
<keyword evidence="6 7" id="KW-0472">Membrane</keyword>
<accession>A0A232LPV5</accession>
<keyword evidence="4 7" id="KW-0812">Transmembrane</keyword>